<dbReference type="AlphaFoldDB" id="A0A3A8AL27"/>
<evidence type="ECO:0008006" key="3">
    <source>
        <dbReference type="Google" id="ProtNLM"/>
    </source>
</evidence>
<protein>
    <recommendedName>
        <fullName evidence="3">Flagellar protein FlgN</fullName>
    </recommendedName>
</protein>
<dbReference type="RefSeq" id="WP_109766065.1">
    <property type="nucleotide sequence ID" value="NZ_JASHJQ010000002.1"/>
</dbReference>
<keyword evidence="2" id="KW-1185">Reference proteome</keyword>
<gene>
    <name evidence="1" type="ORF">DEM25_012490</name>
</gene>
<sequence>MIAEQAAPGGGADTETVLRIVARLTGIIRGECAAIRDNPAADLSGFVEAKNRCLYELELAVGDDRSILTHAHAKTAFGQLREAVALNESLLQAHIVAVGDAIGVVEELSGAMPSDGTYGNPARAKPAAYL</sequence>
<dbReference type="Proteomes" id="UP000246132">
    <property type="component" value="Unassembled WGS sequence"/>
</dbReference>
<evidence type="ECO:0000313" key="2">
    <source>
        <dbReference type="Proteomes" id="UP000246132"/>
    </source>
</evidence>
<dbReference type="OrthoDB" id="8479945at2"/>
<dbReference type="EMBL" id="QFWV02000007">
    <property type="protein sequence ID" value="RKF06421.1"/>
    <property type="molecule type" value="Genomic_DNA"/>
</dbReference>
<name>A0A3A8AL27_9HYPH</name>
<organism evidence="1 2">
    <name type="scientific">Oceaniradius stylonematis</name>
    <dbReference type="NCBI Taxonomy" id="2184161"/>
    <lineage>
        <taxon>Bacteria</taxon>
        <taxon>Pseudomonadati</taxon>
        <taxon>Pseudomonadota</taxon>
        <taxon>Alphaproteobacteria</taxon>
        <taxon>Hyphomicrobiales</taxon>
        <taxon>Ahrensiaceae</taxon>
        <taxon>Oceaniradius</taxon>
    </lineage>
</organism>
<accession>A0A3A8AL27</accession>
<comment type="caution">
    <text evidence="1">The sequence shown here is derived from an EMBL/GenBank/DDBJ whole genome shotgun (WGS) entry which is preliminary data.</text>
</comment>
<reference evidence="1 2" key="1">
    <citation type="journal article" date="2018" name="Int. J. Syst. Bacteriol.">
        <title>Oceaniradius stylonemae gen. nov., sp. nov., isolated from a red alga, Stylonema cornu-cervi.</title>
        <authorList>
            <person name="Jeong S."/>
        </authorList>
    </citation>
    <scope>NUCLEOTIDE SEQUENCE [LARGE SCALE GENOMIC DNA]</scope>
    <source>
        <strain evidence="1 2">StC1</strain>
    </source>
</reference>
<evidence type="ECO:0000313" key="1">
    <source>
        <dbReference type="EMBL" id="RKF06421.1"/>
    </source>
</evidence>
<proteinExistence type="predicted"/>